<dbReference type="GO" id="GO:0070822">
    <property type="term" value="C:Sin3-type complex"/>
    <property type="evidence" value="ECO:0007669"/>
    <property type="project" value="TreeGrafter"/>
</dbReference>
<dbReference type="AlphaFoldDB" id="A0A7R8CZZ3"/>
<dbReference type="GO" id="GO:0030336">
    <property type="term" value="P:negative regulation of cell migration"/>
    <property type="evidence" value="ECO:0007669"/>
    <property type="project" value="TreeGrafter"/>
</dbReference>
<dbReference type="PANTHER" id="PTHR13422">
    <property type="entry name" value="SIN3-HDAC COMPLEX-ASSOCIATED FACTOR"/>
    <property type="match status" value="1"/>
</dbReference>
<dbReference type="OrthoDB" id="10023333at2759"/>
<dbReference type="PANTHER" id="PTHR13422:SF12">
    <property type="entry name" value="SIN3-HDAC COMPLEX-ASSOCIATED FACTOR"/>
    <property type="match status" value="1"/>
</dbReference>
<evidence type="ECO:0000313" key="3">
    <source>
        <dbReference type="Proteomes" id="UP000675881"/>
    </source>
</evidence>
<keyword evidence="3" id="KW-1185">Reference proteome</keyword>
<feature type="region of interest" description="Disordered" evidence="1">
    <location>
        <begin position="178"/>
        <end position="225"/>
    </location>
</feature>
<proteinExistence type="predicted"/>
<gene>
    <name evidence="2" type="ORF">LSAA_11956</name>
</gene>
<protein>
    <submittedName>
        <fullName evidence="2">SIN3-HDAC complex-associated factor</fullName>
    </submittedName>
</protein>
<sequence length="225" mass="24962">MFAFHKPKVFRSISGCCICRAKSSSSRFTDSKKYESVFQTCFNLEEKRFAGSTRHWNHVVDARSGPGIKSLSKARASRLKQKAKESNQLNKESVLDTKSVLTSIVKKQRFSSSRKSTLDIRHIQPNTSPDLGKDSPSVSDFLDMSIWKRQSVCCGTIFRGPYGEVVIDPRFLNPCGTCKKKGTNEKSKKSSSDEEDVLDTDGSADESISSSGSGCDARSPKSLRR</sequence>
<evidence type="ECO:0000313" key="2">
    <source>
        <dbReference type="EMBL" id="CAF2979195.1"/>
    </source>
</evidence>
<feature type="region of interest" description="Disordered" evidence="1">
    <location>
        <begin position="115"/>
        <end position="135"/>
    </location>
</feature>
<dbReference type="Proteomes" id="UP000675881">
    <property type="component" value="Chromosome 6"/>
</dbReference>
<dbReference type="EMBL" id="HG994585">
    <property type="protein sequence ID" value="CAF2979195.1"/>
    <property type="molecule type" value="Genomic_DNA"/>
</dbReference>
<accession>A0A7R8CZZ3</accession>
<dbReference type="InterPro" id="IPR026065">
    <property type="entry name" value="FAM60A"/>
</dbReference>
<feature type="compositionally biased region" description="Basic and acidic residues" evidence="1">
    <location>
        <begin position="182"/>
        <end position="192"/>
    </location>
</feature>
<dbReference type="Pfam" id="PF15396">
    <property type="entry name" value="FAM60A"/>
    <property type="match status" value="2"/>
</dbReference>
<feature type="compositionally biased region" description="Acidic residues" evidence="1">
    <location>
        <begin position="193"/>
        <end position="204"/>
    </location>
</feature>
<name>A0A7R8CZZ3_LEPSM</name>
<feature type="compositionally biased region" description="Low complexity" evidence="1">
    <location>
        <begin position="205"/>
        <end position="217"/>
    </location>
</feature>
<evidence type="ECO:0000256" key="1">
    <source>
        <dbReference type="SAM" id="MobiDB-lite"/>
    </source>
</evidence>
<reference evidence="2" key="1">
    <citation type="submission" date="2021-02" db="EMBL/GenBank/DDBJ databases">
        <authorList>
            <person name="Bekaert M."/>
        </authorList>
    </citation>
    <scope>NUCLEOTIDE SEQUENCE</scope>
    <source>
        <strain evidence="2">IoA-00</strain>
    </source>
</reference>
<organism evidence="2 3">
    <name type="scientific">Lepeophtheirus salmonis</name>
    <name type="common">Salmon louse</name>
    <name type="synonym">Caligus salmonis</name>
    <dbReference type="NCBI Taxonomy" id="72036"/>
    <lineage>
        <taxon>Eukaryota</taxon>
        <taxon>Metazoa</taxon>
        <taxon>Ecdysozoa</taxon>
        <taxon>Arthropoda</taxon>
        <taxon>Crustacea</taxon>
        <taxon>Multicrustacea</taxon>
        <taxon>Hexanauplia</taxon>
        <taxon>Copepoda</taxon>
        <taxon>Siphonostomatoida</taxon>
        <taxon>Caligidae</taxon>
        <taxon>Lepeophtheirus</taxon>
    </lineage>
</organism>